<name>A0A060N8V8_CLOBO</name>
<dbReference type="Proteomes" id="UP000054164">
    <property type="component" value="Unassembled WGS sequence"/>
</dbReference>
<sequence>MDKIIDLKEKSFEKEFNRILKKNNGNGYHRIVGLIKSFKAMKMSDDEILEELKKL</sequence>
<proteinExistence type="predicted"/>
<gene>
    <name evidence="1" type="ORF">CBO05P1_244</name>
</gene>
<dbReference type="HOGENOM" id="CLU_3023913_0_0_9"/>
<reference evidence="1" key="1">
    <citation type="submission" date="2013-10" db="EMBL/GenBank/DDBJ databases">
        <title>Draft genome sequence of Clostridium botulinum type B strain Osaka05.</title>
        <authorList>
            <person name="Sakaguchi Y."/>
            <person name="Hosomi K."/>
            <person name="Uchiyama J."/>
            <person name="Ogura Y."/>
            <person name="Sakaguchi M."/>
            <person name="Kohda T."/>
            <person name="Mukamoto M."/>
            <person name="Misawa N."/>
            <person name="Matsuzaki S."/>
            <person name="Hayashi T."/>
            <person name="Kozaki S."/>
        </authorList>
    </citation>
    <scope>NUCLEOTIDE SEQUENCE</scope>
    <source>
        <strain evidence="1">Osaka05</strain>
    </source>
</reference>
<dbReference type="RefSeq" id="WP_154219150.1">
    <property type="nucleotide sequence ID" value="NZ_BA000058.1"/>
</dbReference>
<evidence type="ECO:0000313" key="1">
    <source>
        <dbReference type="EMBL" id="BAO04963.1"/>
    </source>
</evidence>
<dbReference type="AlphaFoldDB" id="A0A060N8V8"/>
<protein>
    <submittedName>
        <fullName evidence="1">Uncharacterized protein</fullName>
    </submittedName>
</protein>
<dbReference type="EMBL" id="BA000058">
    <property type="protein sequence ID" value="BAO04963.1"/>
    <property type="molecule type" value="Genomic_DNA"/>
</dbReference>
<organism evidence="1">
    <name type="scientific">Clostridium botulinum B str. Osaka05</name>
    <dbReference type="NCBI Taxonomy" id="1407017"/>
    <lineage>
        <taxon>Bacteria</taxon>
        <taxon>Bacillati</taxon>
        <taxon>Bacillota</taxon>
        <taxon>Clostridia</taxon>
        <taxon>Eubacteriales</taxon>
        <taxon>Clostridiaceae</taxon>
        <taxon>Clostridium</taxon>
    </lineage>
</organism>
<accession>A0A060N8V8</accession>